<gene>
    <name evidence="1" type="ORF">BOO71_0010831</name>
</gene>
<evidence type="ECO:0000313" key="1">
    <source>
        <dbReference type="EMBL" id="OLV16771.1"/>
    </source>
</evidence>
<dbReference type="Proteomes" id="UP000186607">
    <property type="component" value="Unassembled WGS sequence"/>
</dbReference>
<sequence length="100" mass="11076">MCKARAVQPRLLELELDPDQVARERYAVLSPTERAQETVRSLKVVYGSRLDAEEYRKLGEVLEVGALDGAELRAEAARALTTGTCDNQAARLQVQLVSFT</sequence>
<organism evidence="1 2">
    <name type="scientific">Deinococcus marmoris</name>
    <dbReference type="NCBI Taxonomy" id="249408"/>
    <lineage>
        <taxon>Bacteria</taxon>
        <taxon>Thermotogati</taxon>
        <taxon>Deinococcota</taxon>
        <taxon>Deinococci</taxon>
        <taxon>Deinococcales</taxon>
        <taxon>Deinococcaceae</taxon>
        <taxon>Deinococcus</taxon>
    </lineage>
</organism>
<dbReference type="STRING" id="249408.BOO71_0010831"/>
<dbReference type="EMBL" id="MSTI01000128">
    <property type="protein sequence ID" value="OLV16771.1"/>
    <property type="molecule type" value="Genomic_DNA"/>
</dbReference>
<proteinExistence type="predicted"/>
<keyword evidence="2" id="KW-1185">Reference proteome</keyword>
<reference evidence="1 2" key="1">
    <citation type="submission" date="2017-01" db="EMBL/GenBank/DDBJ databases">
        <title>Genome Analysis of Deinococcus marmoris KOPRI26562.</title>
        <authorList>
            <person name="Kim J.H."/>
            <person name="Oh H.-M."/>
        </authorList>
    </citation>
    <scope>NUCLEOTIDE SEQUENCE [LARGE SCALE GENOMIC DNA]</scope>
    <source>
        <strain evidence="1 2">KOPRI26562</strain>
    </source>
</reference>
<dbReference type="AlphaFoldDB" id="A0A1U7NV30"/>
<evidence type="ECO:0000313" key="2">
    <source>
        <dbReference type="Proteomes" id="UP000186607"/>
    </source>
</evidence>
<name>A0A1U7NV30_9DEIO</name>
<dbReference type="RefSeq" id="WP_075834879.1">
    <property type="nucleotide sequence ID" value="NZ_MSTI01000128.1"/>
</dbReference>
<protein>
    <submittedName>
        <fullName evidence="1">Uncharacterized protein</fullName>
    </submittedName>
</protein>
<comment type="caution">
    <text evidence="1">The sequence shown here is derived from an EMBL/GenBank/DDBJ whole genome shotgun (WGS) entry which is preliminary data.</text>
</comment>
<accession>A0A1U7NV30</accession>